<reference evidence="2 3" key="1">
    <citation type="journal article" date="2014" name="Antonie Van Leeuwenhoek">
        <title>Hyphomonas beringensis sp. nov. and Hyphomonas chukchiensis sp. nov., isolated from surface seawater of the Bering Sea and Chukchi Sea.</title>
        <authorList>
            <person name="Li C."/>
            <person name="Lai Q."/>
            <person name="Li G."/>
            <person name="Dong C."/>
            <person name="Wang J."/>
            <person name="Liao Y."/>
            <person name="Shao Z."/>
        </authorList>
    </citation>
    <scope>NUCLEOTIDE SEQUENCE [LARGE SCALE GENOMIC DNA]</scope>
    <source>
        <strain evidence="2 3">MHS-3</strain>
    </source>
</reference>
<dbReference type="STRING" id="1280949.HAD_17516"/>
<dbReference type="EMBL" id="ARYH01000009">
    <property type="protein sequence ID" value="KCZ82555.1"/>
    <property type="molecule type" value="Genomic_DNA"/>
</dbReference>
<evidence type="ECO:0000313" key="3">
    <source>
        <dbReference type="Proteomes" id="UP000027446"/>
    </source>
</evidence>
<protein>
    <submittedName>
        <fullName evidence="2">Lipoprotein</fullName>
    </submittedName>
</protein>
<keyword evidence="3" id="KW-1185">Reference proteome</keyword>
<name>A0A069DZZ8_9PROT</name>
<organism evidence="2 3">
    <name type="scientific">Hyphomonas adhaerens MHS-3</name>
    <dbReference type="NCBI Taxonomy" id="1280949"/>
    <lineage>
        <taxon>Bacteria</taxon>
        <taxon>Pseudomonadati</taxon>
        <taxon>Pseudomonadota</taxon>
        <taxon>Alphaproteobacteria</taxon>
        <taxon>Hyphomonadales</taxon>
        <taxon>Hyphomonadaceae</taxon>
        <taxon>Hyphomonas</taxon>
    </lineage>
</organism>
<dbReference type="Proteomes" id="UP000027446">
    <property type="component" value="Unassembled WGS sequence"/>
</dbReference>
<feature type="region of interest" description="Disordered" evidence="1">
    <location>
        <begin position="69"/>
        <end position="89"/>
    </location>
</feature>
<keyword evidence="2" id="KW-0449">Lipoprotein</keyword>
<gene>
    <name evidence="2" type="ORF">HAD_17516</name>
</gene>
<evidence type="ECO:0000313" key="2">
    <source>
        <dbReference type="EMBL" id="KCZ82555.1"/>
    </source>
</evidence>
<dbReference type="AlphaFoldDB" id="A0A069DZZ8"/>
<evidence type="ECO:0000256" key="1">
    <source>
        <dbReference type="SAM" id="MobiDB-lite"/>
    </source>
</evidence>
<sequence>NFTFVGNQTNAFRLNTGTLGHYLNGVVDYGKECMRFQTSAGNAVAGYQEGADPKFSSVLFDCAGGLAVQPNPNPAPGEQPKEDPAAADGAVAADANNSTNVANTLTSTFVNGSAEAAVTAVDPSTVSSFFDAVDYIGAVENAQDTWWQGWSCGLEASDPC</sequence>
<comment type="caution">
    <text evidence="2">The sequence shown here is derived from an EMBL/GenBank/DDBJ whole genome shotgun (WGS) entry which is preliminary data.</text>
</comment>
<proteinExistence type="predicted"/>
<dbReference type="PANTHER" id="PTHR41339">
    <property type="entry name" value="LIPL48"/>
    <property type="match status" value="1"/>
</dbReference>
<feature type="non-terminal residue" evidence="2">
    <location>
        <position position="1"/>
    </location>
</feature>
<dbReference type="PANTHER" id="PTHR41339:SF1">
    <property type="entry name" value="SECRETED PROTEIN"/>
    <property type="match status" value="1"/>
</dbReference>
<accession>A0A069DZZ8</accession>
<dbReference type="eggNOG" id="COG2182">
    <property type="taxonomic scope" value="Bacteria"/>
</dbReference>